<evidence type="ECO:0000256" key="1">
    <source>
        <dbReference type="SAM" id="Phobius"/>
    </source>
</evidence>
<keyword evidence="1" id="KW-0812">Transmembrane</keyword>
<dbReference type="GeneID" id="57963405"/>
<sequence>MSIREEAENERQKLKNMTWRDRTWYVWEYYKFHLLGVILAIGVLSTIGTMIYRQTFTTRLSVAIINDRSGGAGSSAQLESDLRKYLGCGKKDLIEINEGLMVDFNEESTSQYGYATLAKISALAASESLDVVIGDQSAIDHYETISAYQSLEELLSPELYARVKDHIYQARDGEGTPTPVALSLEDTAFGEKTGIVMDPPYLAIIQGSPHKEAALQMIEYLFP</sequence>
<keyword evidence="1" id="KW-0472">Membrane</keyword>
<name>A0A0E2H2W6_9FIRM</name>
<dbReference type="Proteomes" id="UP000013085">
    <property type="component" value="Unassembled WGS sequence"/>
</dbReference>
<proteinExistence type="predicted"/>
<evidence type="ECO:0000313" key="2">
    <source>
        <dbReference type="EMBL" id="ENZ08053.1"/>
    </source>
</evidence>
<keyword evidence="1" id="KW-1133">Transmembrane helix</keyword>
<organism evidence="2 3">
    <name type="scientific">[Clostridium] clostridioforme 90A8</name>
    <dbReference type="NCBI Taxonomy" id="999408"/>
    <lineage>
        <taxon>Bacteria</taxon>
        <taxon>Bacillati</taxon>
        <taxon>Bacillota</taxon>
        <taxon>Clostridia</taxon>
        <taxon>Lachnospirales</taxon>
        <taxon>Lachnospiraceae</taxon>
        <taxon>Enterocloster</taxon>
    </lineage>
</organism>
<comment type="caution">
    <text evidence="2">The sequence shown here is derived from an EMBL/GenBank/DDBJ whole genome shotgun (WGS) entry which is preliminary data.</text>
</comment>
<protein>
    <submittedName>
        <fullName evidence="2">Uncharacterized protein</fullName>
    </submittedName>
</protein>
<dbReference type="RefSeq" id="WP_002585835.1">
    <property type="nucleotide sequence ID" value="NZ_KB850991.1"/>
</dbReference>
<accession>A0A0E2H2W6</accession>
<dbReference type="EMBL" id="AGYR01000064">
    <property type="protein sequence ID" value="ENZ08053.1"/>
    <property type="molecule type" value="Genomic_DNA"/>
</dbReference>
<evidence type="ECO:0000313" key="3">
    <source>
        <dbReference type="Proteomes" id="UP000013085"/>
    </source>
</evidence>
<gene>
    <name evidence="2" type="ORF">HMPREF1090_05046</name>
</gene>
<feature type="transmembrane region" description="Helical" evidence="1">
    <location>
        <begin position="32"/>
        <end position="52"/>
    </location>
</feature>
<dbReference type="AlphaFoldDB" id="A0A0E2H2W6"/>
<dbReference type="HOGENOM" id="CLU_091631_1_0_9"/>
<reference evidence="2 3" key="1">
    <citation type="submission" date="2013-01" db="EMBL/GenBank/DDBJ databases">
        <title>The Genome Sequence of Clostridium clostridioforme 90A8.</title>
        <authorList>
            <consortium name="The Broad Institute Genome Sequencing Platform"/>
            <person name="Earl A."/>
            <person name="Ward D."/>
            <person name="Feldgarden M."/>
            <person name="Gevers D."/>
            <person name="Courvalin P."/>
            <person name="Lambert T."/>
            <person name="Walker B."/>
            <person name="Young S.K."/>
            <person name="Zeng Q."/>
            <person name="Gargeya S."/>
            <person name="Fitzgerald M."/>
            <person name="Haas B."/>
            <person name="Abouelleil A."/>
            <person name="Alvarado L."/>
            <person name="Arachchi H.M."/>
            <person name="Berlin A.M."/>
            <person name="Chapman S.B."/>
            <person name="Dewar J."/>
            <person name="Goldberg J."/>
            <person name="Griggs A."/>
            <person name="Gujja S."/>
            <person name="Hansen M."/>
            <person name="Howarth C."/>
            <person name="Imamovic A."/>
            <person name="Larimer J."/>
            <person name="McCowan C."/>
            <person name="Murphy C."/>
            <person name="Neiman D."/>
            <person name="Pearson M."/>
            <person name="Priest M."/>
            <person name="Roberts A."/>
            <person name="Saif S."/>
            <person name="Shea T."/>
            <person name="Sisk P."/>
            <person name="Sykes S."/>
            <person name="Wortman J."/>
            <person name="Nusbaum C."/>
            <person name="Birren B."/>
        </authorList>
    </citation>
    <scope>NUCLEOTIDE SEQUENCE [LARGE SCALE GENOMIC DNA]</scope>
    <source>
        <strain evidence="2 3">90A8</strain>
    </source>
</reference>